<keyword evidence="1" id="KW-0472">Membrane</keyword>
<reference evidence="2 3" key="1">
    <citation type="submission" date="2016-10" db="EMBL/GenBank/DDBJ databases">
        <authorList>
            <person name="de Groot N.N."/>
        </authorList>
    </citation>
    <scope>NUCLEOTIDE SEQUENCE [LARGE SCALE GENOMIC DNA]</scope>
    <source>
        <strain evidence="2 3">DSM 23126</strain>
    </source>
</reference>
<evidence type="ECO:0000313" key="3">
    <source>
        <dbReference type="Proteomes" id="UP000199488"/>
    </source>
</evidence>
<feature type="transmembrane region" description="Helical" evidence="1">
    <location>
        <begin position="7"/>
        <end position="24"/>
    </location>
</feature>
<gene>
    <name evidence="2" type="ORF">SAMN05421781_1532</name>
</gene>
<proteinExistence type="predicted"/>
<organism evidence="2 3">
    <name type="scientific">Marinococcus luteus</name>
    <dbReference type="NCBI Taxonomy" id="1122204"/>
    <lineage>
        <taxon>Bacteria</taxon>
        <taxon>Bacillati</taxon>
        <taxon>Bacillota</taxon>
        <taxon>Bacilli</taxon>
        <taxon>Bacillales</taxon>
        <taxon>Bacillaceae</taxon>
        <taxon>Marinococcus</taxon>
    </lineage>
</organism>
<dbReference type="STRING" id="1122204.SAMN05421781_1532"/>
<evidence type="ECO:0000313" key="2">
    <source>
        <dbReference type="EMBL" id="SDW46253.1"/>
    </source>
</evidence>
<dbReference type="RefSeq" id="WP_091613249.1">
    <property type="nucleotide sequence ID" value="NZ_FNNC01000002.1"/>
</dbReference>
<name>A0A1H2TQQ9_9BACI</name>
<sequence>MENALKYALPTALTWAVIGLLAGLNLDRGWLWVLAFVVFGFLVSFVTVIIAQWIISKINM</sequence>
<dbReference type="AlphaFoldDB" id="A0A1H2TQQ9"/>
<feature type="transmembrane region" description="Helical" evidence="1">
    <location>
        <begin position="30"/>
        <end position="55"/>
    </location>
</feature>
<accession>A0A1H2TQQ9</accession>
<protein>
    <submittedName>
        <fullName evidence="2">Uncharacterized protein</fullName>
    </submittedName>
</protein>
<dbReference type="EMBL" id="FNNC01000002">
    <property type="protein sequence ID" value="SDW46253.1"/>
    <property type="molecule type" value="Genomic_DNA"/>
</dbReference>
<keyword evidence="1" id="KW-0812">Transmembrane</keyword>
<evidence type="ECO:0000256" key="1">
    <source>
        <dbReference type="SAM" id="Phobius"/>
    </source>
</evidence>
<dbReference type="Proteomes" id="UP000199488">
    <property type="component" value="Unassembled WGS sequence"/>
</dbReference>
<dbReference type="OrthoDB" id="2971072at2"/>
<keyword evidence="1" id="KW-1133">Transmembrane helix</keyword>
<keyword evidence="3" id="KW-1185">Reference proteome</keyword>